<comment type="caution">
    <text evidence="2">The sequence shown here is derived from an EMBL/GenBank/DDBJ whole genome shotgun (WGS) entry which is preliminary data.</text>
</comment>
<evidence type="ECO:0000313" key="3">
    <source>
        <dbReference type="Proteomes" id="UP000193144"/>
    </source>
</evidence>
<proteinExistence type="predicted"/>
<feature type="transmembrane region" description="Helical" evidence="1">
    <location>
        <begin position="107"/>
        <end position="128"/>
    </location>
</feature>
<dbReference type="AlphaFoldDB" id="A0A1Y2A880"/>
<reference evidence="2 3" key="1">
    <citation type="submission" date="2016-07" db="EMBL/GenBank/DDBJ databases">
        <title>Pervasive Adenine N6-methylation of Active Genes in Fungi.</title>
        <authorList>
            <consortium name="DOE Joint Genome Institute"/>
            <person name="Mondo S.J."/>
            <person name="Dannebaum R.O."/>
            <person name="Kuo R.C."/>
            <person name="Labutti K."/>
            <person name="Haridas S."/>
            <person name="Kuo A."/>
            <person name="Salamov A."/>
            <person name="Ahrendt S.R."/>
            <person name="Lipzen A."/>
            <person name="Sullivan W."/>
            <person name="Andreopoulos W.B."/>
            <person name="Clum A."/>
            <person name="Lindquist E."/>
            <person name="Daum C."/>
            <person name="Ramamoorthy G.K."/>
            <person name="Gryganskyi A."/>
            <person name="Culley D."/>
            <person name="Magnuson J.K."/>
            <person name="James T.Y."/>
            <person name="O'Malley M.A."/>
            <person name="Stajich J.E."/>
            <person name="Spatafora J.W."/>
            <person name="Visel A."/>
            <person name="Grigoriev I.V."/>
        </authorList>
    </citation>
    <scope>NUCLEOTIDE SEQUENCE [LARGE SCALE GENOMIC DNA]</scope>
    <source>
        <strain evidence="2 3">CBS 115471</strain>
    </source>
</reference>
<evidence type="ECO:0000313" key="2">
    <source>
        <dbReference type="EMBL" id="ORY18718.1"/>
    </source>
</evidence>
<dbReference type="Proteomes" id="UP000193144">
    <property type="component" value="Unassembled WGS sequence"/>
</dbReference>
<keyword evidence="1" id="KW-1133">Transmembrane helix</keyword>
<keyword evidence="1" id="KW-0472">Membrane</keyword>
<dbReference type="OrthoDB" id="5344006at2759"/>
<gene>
    <name evidence="2" type="ORF">BCR34DRAFT_595947</name>
</gene>
<keyword evidence="3" id="KW-1185">Reference proteome</keyword>
<evidence type="ECO:0008006" key="4">
    <source>
        <dbReference type="Google" id="ProtNLM"/>
    </source>
</evidence>
<sequence>MLLWNIRFLFKICACVYQPPYIENEMARKISNEPTAYPKAVFHAARLCQLVASAIVAGEMFYFIYQLKHGGYRIPWMFFFLHAAALFTVISLFVTGFLHWRHRLSAVFNGGVNMVASALWIAGFGLLADAESETLLDACTYTYWGNDFGVNMCRLYKLLFAAALFGTISTISAFVFDIVIYLRVKPAVRYSKANRLLEKEDTAYAAGWHEDLYDPHRARSAPRFTAERGASTTPLAVYEVFSKDQTRAR</sequence>
<organism evidence="2 3">
    <name type="scientific">Clohesyomyces aquaticus</name>
    <dbReference type="NCBI Taxonomy" id="1231657"/>
    <lineage>
        <taxon>Eukaryota</taxon>
        <taxon>Fungi</taxon>
        <taxon>Dikarya</taxon>
        <taxon>Ascomycota</taxon>
        <taxon>Pezizomycotina</taxon>
        <taxon>Dothideomycetes</taxon>
        <taxon>Pleosporomycetidae</taxon>
        <taxon>Pleosporales</taxon>
        <taxon>Lindgomycetaceae</taxon>
        <taxon>Clohesyomyces</taxon>
    </lineage>
</organism>
<protein>
    <recommendedName>
        <fullName evidence="4">MARVEL domain-containing protein</fullName>
    </recommendedName>
</protein>
<evidence type="ECO:0000256" key="1">
    <source>
        <dbReference type="SAM" id="Phobius"/>
    </source>
</evidence>
<feature type="transmembrane region" description="Helical" evidence="1">
    <location>
        <begin position="158"/>
        <end position="182"/>
    </location>
</feature>
<feature type="transmembrane region" description="Helical" evidence="1">
    <location>
        <begin position="47"/>
        <end position="65"/>
    </location>
</feature>
<keyword evidence="1" id="KW-0812">Transmembrane</keyword>
<accession>A0A1Y2A880</accession>
<feature type="transmembrane region" description="Helical" evidence="1">
    <location>
        <begin position="77"/>
        <end position="100"/>
    </location>
</feature>
<name>A0A1Y2A880_9PLEO</name>
<dbReference type="EMBL" id="MCFA01000005">
    <property type="protein sequence ID" value="ORY18718.1"/>
    <property type="molecule type" value="Genomic_DNA"/>
</dbReference>